<evidence type="ECO:0000256" key="9">
    <source>
        <dbReference type="HAMAP-Rule" id="MF_00024"/>
    </source>
</evidence>
<dbReference type="NCBIfam" id="TIGR00380">
    <property type="entry name" value="cobal_cbiB"/>
    <property type="match status" value="1"/>
</dbReference>
<dbReference type="UniPathway" id="UPA00148"/>
<evidence type="ECO:0000313" key="13">
    <source>
        <dbReference type="Proteomes" id="UP000236536"/>
    </source>
</evidence>
<keyword evidence="8 9" id="KW-0472">Membrane</keyword>
<comment type="subcellular location">
    <subcellularLocation>
        <location evidence="1 9">Cell membrane</location>
        <topology evidence="1 9">Multi-pass membrane protein</topology>
    </subcellularLocation>
</comment>
<dbReference type="GO" id="GO:0005886">
    <property type="term" value="C:plasma membrane"/>
    <property type="evidence" value="ECO:0007669"/>
    <property type="project" value="UniProtKB-SubCell"/>
</dbReference>
<evidence type="ECO:0000256" key="1">
    <source>
        <dbReference type="ARBA" id="ARBA00004651"/>
    </source>
</evidence>
<organism evidence="11 12">
    <name type="scientific">Phaeobacter inhibens</name>
    <dbReference type="NCBI Taxonomy" id="221822"/>
    <lineage>
        <taxon>Bacteria</taxon>
        <taxon>Pseudomonadati</taxon>
        <taxon>Pseudomonadota</taxon>
        <taxon>Alphaproteobacteria</taxon>
        <taxon>Rhodobacterales</taxon>
        <taxon>Roseobacteraceae</taxon>
        <taxon>Phaeobacter</taxon>
    </lineage>
</organism>
<feature type="transmembrane region" description="Helical" evidence="9">
    <location>
        <begin position="148"/>
        <end position="166"/>
    </location>
</feature>
<dbReference type="Pfam" id="PF03186">
    <property type="entry name" value="CobD_Cbib"/>
    <property type="match status" value="1"/>
</dbReference>
<evidence type="ECO:0000256" key="4">
    <source>
        <dbReference type="ARBA" id="ARBA00022475"/>
    </source>
</evidence>
<reference evidence="12 13" key="2">
    <citation type="journal article" date="2017" name="Genome Biol. Evol.">
        <title>Trajectories and Drivers of Genome Evolution in Surface-Associated Marine Phaeobacter.</title>
        <authorList>
            <person name="Freese H.M."/>
            <person name="Sikorski J."/>
            <person name="Bunk B."/>
            <person name="Scheuner C."/>
            <person name="Meier-Kolthoff J.P."/>
            <person name="Sproer C."/>
            <person name="Gram L."/>
            <person name="Overmann J."/>
        </authorList>
    </citation>
    <scope>NUCLEOTIDE SEQUENCE [LARGE SCALE GENOMIC DNA]</scope>
    <source>
        <strain evidence="10 13">P66</strain>
        <strain evidence="11 12">P88</strain>
    </source>
</reference>
<dbReference type="GO" id="GO:0048472">
    <property type="term" value="F:threonine-phosphate decarboxylase activity"/>
    <property type="evidence" value="ECO:0007669"/>
    <property type="project" value="InterPro"/>
</dbReference>
<evidence type="ECO:0000256" key="3">
    <source>
        <dbReference type="ARBA" id="ARBA00006263"/>
    </source>
</evidence>
<dbReference type="Proteomes" id="UP000236536">
    <property type="component" value="Chromosome"/>
</dbReference>
<comment type="pathway">
    <text evidence="2 9">Cofactor biosynthesis; adenosylcobalamin biosynthesis.</text>
</comment>
<evidence type="ECO:0000256" key="7">
    <source>
        <dbReference type="ARBA" id="ARBA00022989"/>
    </source>
</evidence>
<protein>
    <recommendedName>
        <fullName evidence="9">Cobalamin biosynthesis protein CobD</fullName>
    </recommendedName>
</protein>
<dbReference type="RefSeq" id="WP_027248522.1">
    <property type="nucleotide sequence ID" value="NZ_CBCSDS010000004.1"/>
</dbReference>
<evidence type="ECO:0000256" key="8">
    <source>
        <dbReference type="ARBA" id="ARBA00023136"/>
    </source>
</evidence>
<gene>
    <name evidence="9 11" type="primary">cobD</name>
    <name evidence="10" type="ORF">PhaeoP66_00108</name>
    <name evidence="11" type="ORF">PhaeoP88_03260</name>
</gene>
<keyword evidence="6 9" id="KW-0812">Transmembrane</keyword>
<name>A0A2I7G4C3_9RHOB</name>
<reference evidence="11 12" key="1">
    <citation type="journal article" date="2017" name="Front. Microbiol.">
        <title>Phaeobacter piscinae sp. nov., a species of the Roseobacter group and potential aquaculture probiont.</title>
        <authorList>
            <person name="Sonnenschein E.C."/>
            <person name="Phippen C.B.W."/>
            <person name="Nielsen K.F."/>
            <person name="Mateiu R.V."/>
            <person name="Melchiorsen J."/>
            <person name="Gram L."/>
            <person name="Overmann J."/>
            <person name="Freese H.M."/>
        </authorList>
    </citation>
    <scope>NUCLEOTIDE SEQUENCE [LARGE SCALE GENOMIC DNA]</scope>
    <source>
        <strain evidence="11 12">P88</strain>
    </source>
</reference>
<evidence type="ECO:0000256" key="6">
    <source>
        <dbReference type="ARBA" id="ARBA00022692"/>
    </source>
</evidence>
<dbReference type="EMBL" id="CP010705">
    <property type="protein sequence ID" value="AUQ92937.1"/>
    <property type="molecule type" value="Genomic_DNA"/>
</dbReference>
<dbReference type="PANTHER" id="PTHR34308:SF1">
    <property type="entry name" value="COBALAMIN BIOSYNTHESIS PROTEIN CBIB"/>
    <property type="match status" value="1"/>
</dbReference>
<feature type="transmembrane region" description="Helical" evidence="9">
    <location>
        <begin position="56"/>
        <end position="89"/>
    </location>
</feature>
<dbReference type="PANTHER" id="PTHR34308">
    <property type="entry name" value="COBALAMIN BIOSYNTHESIS PROTEIN CBIB"/>
    <property type="match status" value="1"/>
</dbReference>
<comment type="function">
    <text evidence="9">Converts cobyric acid to cobinamide by the addition of aminopropanol on the F carboxylic group.</text>
</comment>
<accession>A0A2I7G4C3</accession>
<evidence type="ECO:0000256" key="5">
    <source>
        <dbReference type="ARBA" id="ARBA00022573"/>
    </source>
</evidence>
<dbReference type="GO" id="GO:0015420">
    <property type="term" value="F:ABC-type vitamin B12 transporter activity"/>
    <property type="evidence" value="ECO:0007669"/>
    <property type="project" value="UniProtKB-UniRule"/>
</dbReference>
<keyword evidence="4 9" id="KW-1003">Cell membrane</keyword>
<proteinExistence type="inferred from homology"/>
<dbReference type="AlphaFoldDB" id="A0A2I7G4C3"/>
<feature type="transmembrane region" description="Helical" evidence="9">
    <location>
        <begin position="284"/>
        <end position="302"/>
    </location>
</feature>
<comment type="caution">
    <text evidence="9">Lacks conserved residue(s) required for the propagation of feature annotation.</text>
</comment>
<keyword evidence="7 9" id="KW-1133">Transmembrane helix</keyword>
<dbReference type="HAMAP" id="MF_00024">
    <property type="entry name" value="CobD_CbiB"/>
    <property type="match status" value="1"/>
</dbReference>
<evidence type="ECO:0000313" key="10">
    <source>
        <dbReference type="EMBL" id="AUQ92937.1"/>
    </source>
</evidence>
<comment type="similarity">
    <text evidence="3 9">Belongs to the CobD/CbiB family.</text>
</comment>
<evidence type="ECO:0000313" key="12">
    <source>
        <dbReference type="Proteomes" id="UP000236447"/>
    </source>
</evidence>
<dbReference type="GO" id="GO:0009236">
    <property type="term" value="P:cobalamin biosynthetic process"/>
    <property type="evidence" value="ECO:0007669"/>
    <property type="project" value="UniProtKB-UniRule"/>
</dbReference>
<sequence>MTTAALLIPALLLDAIFGEPRWLWSRLPHPAVLMGRAVSLVDQTLNTGKQRKARGVLAIALLVVSAGWLGWLLTLFGPLVQILVAAILLAQRSLCDHVEAVADGLRLDLTEGREAVSMIVSRDTTGMTTPQIARSAIESGAENFSDGVVAPAFWFLIGGLPGLMIYKITNTADSMIGYKTPRHKNFGWASARLDDVLNLIPARLSALMIAIVGLVLRSWSDITQDARRHRSPNAGWPEAAMARALRIALAGPRSYDGKLQEFAWVNASGSKSASAHSIMRSIHLLWASWAFGLALTVAIAVLL</sequence>
<dbReference type="InterPro" id="IPR004485">
    <property type="entry name" value="Cobalamin_biosynth_CobD/CbiB"/>
</dbReference>
<evidence type="ECO:0000313" key="11">
    <source>
        <dbReference type="EMBL" id="AUR00590.1"/>
    </source>
</evidence>
<dbReference type="EMBL" id="CP010725">
    <property type="protein sequence ID" value="AUR00590.1"/>
    <property type="molecule type" value="Genomic_DNA"/>
</dbReference>
<keyword evidence="13" id="KW-1185">Reference proteome</keyword>
<reference evidence="10 13" key="3">
    <citation type="journal article" date="2017" name="Int. J. Syst. Evol. Microbiol.">
        <title>Adaptation of Surface-Associated Bacteria to the Open Ocean: A Genomically Distinct Subpopulation of Phaeobacter gallaeciensis Colonizes Pacific Mesozooplankton.</title>
        <authorList>
            <person name="Freese H.M."/>
            <person name="Methner A."/>
            <person name="Overmann J."/>
        </authorList>
    </citation>
    <scope>NUCLEOTIDE SEQUENCE [LARGE SCALE GENOMIC DNA]</scope>
    <source>
        <strain evidence="10 13">P66</strain>
    </source>
</reference>
<dbReference type="Proteomes" id="UP000236447">
    <property type="component" value="Chromosome"/>
</dbReference>
<evidence type="ECO:0000256" key="2">
    <source>
        <dbReference type="ARBA" id="ARBA00004953"/>
    </source>
</evidence>
<keyword evidence="5 9" id="KW-0169">Cobalamin biosynthesis</keyword>